<dbReference type="InterPro" id="IPR000014">
    <property type="entry name" value="PAS"/>
</dbReference>
<gene>
    <name evidence="1" type="ORF">ICHIAU1_11600</name>
</gene>
<dbReference type="CDD" id="cd00130">
    <property type="entry name" value="PAS"/>
    <property type="match status" value="1"/>
</dbReference>
<dbReference type="Gene3D" id="3.30.450.20">
    <property type="entry name" value="PAS domain"/>
    <property type="match status" value="1"/>
</dbReference>
<dbReference type="GO" id="GO:0006355">
    <property type="term" value="P:regulation of DNA-templated transcription"/>
    <property type="evidence" value="ECO:0007669"/>
    <property type="project" value="InterPro"/>
</dbReference>
<dbReference type="Proteomes" id="UP000463961">
    <property type="component" value="Chromosome"/>
</dbReference>
<dbReference type="SMART" id="SM00091">
    <property type="entry name" value="PAS"/>
    <property type="match status" value="1"/>
</dbReference>
<dbReference type="Pfam" id="PF00989">
    <property type="entry name" value="PAS"/>
    <property type="match status" value="1"/>
</dbReference>
<dbReference type="EMBL" id="AP022345">
    <property type="protein sequence ID" value="BBU68877.1"/>
    <property type="molecule type" value="Genomic_DNA"/>
</dbReference>
<dbReference type="RefSeq" id="WP_162050378.1">
    <property type="nucleotide sequence ID" value="NZ_AP019011.1"/>
</dbReference>
<dbReference type="AlphaFoldDB" id="A0A455REG1"/>
<dbReference type="InterPro" id="IPR035965">
    <property type="entry name" value="PAS-like_dom_sf"/>
</dbReference>
<organism evidence="1 2">
    <name type="scientific">Fluviibacter phosphoraccumulans</name>
    <dbReference type="NCBI Taxonomy" id="1751046"/>
    <lineage>
        <taxon>Bacteria</taxon>
        <taxon>Pseudomonadati</taxon>
        <taxon>Pseudomonadota</taxon>
        <taxon>Betaproteobacteria</taxon>
        <taxon>Rhodocyclales</taxon>
        <taxon>Fluviibacteraceae</taxon>
        <taxon>Fluviibacter</taxon>
    </lineage>
</organism>
<protein>
    <submittedName>
        <fullName evidence="1">Uncharacterized protein</fullName>
    </submittedName>
</protein>
<accession>A0A455REG1</accession>
<dbReference type="InterPro" id="IPR013767">
    <property type="entry name" value="PAS_fold"/>
</dbReference>
<dbReference type="SUPFAM" id="SSF55785">
    <property type="entry name" value="PYP-like sensor domain (PAS domain)"/>
    <property type="match status" value="1"/>
</dbReference>
<dbReference type="PROSITE" id="PS50112">
    <property type="entry name" value="PAS"/>
    <property type="match status" value="1"/>
</dbReference>
<name>A0A455REG1_9RHOO</name>
<dbReference type="OrthoDB" id="3687827at2"/>
<evidence type="ECO:0000313" key="1">
    <source>
        <dbReference type="EMBL" id="BBU68877.1"/>
    </source>
</evidence>
<keyword evidence="2" id="KW-1185">Reference proteome</keyword>
<reference evidence="2" key="1">
    <citation type="submission" date="2020-01" db="EMBL/GenBank/DDBJ databases">
        <title>Phosphoaccumulans saitamaens gen. nov., sp. nov., a polyphosphate accumulating bacterium isolated from surface river water.</title>
        <authorList>
            <person name="Watanabe K."/>
            <person name="Suda W."/>
        </authorList>
    </citation>
    <scope>NUCLEOTIDE SEQUENCE [LARGE SCALE GENOMIC DNA]</scope>
    <source>
        <strain evidence="2">ICHIAU1</strain>
    </source>
</reference>
<sequence length="120" mass="12953">MSIEISERLLDDLPDALVVSDLRGVIQVWNRRAEVIFGLSKDRALGSSLDIIIPEHLRNAHWVGFHRAIEAGAVKHGDSAVRTKAMLGDGSTALMDISFSLAHNEGGELIGVIALARLTS</sequence>
<evidence type="ECO:0000313" key="2">
    <source>
        <dbReference type="Proteomes" id="UP000463961"/>
    </source>
</evidence>
<dbReference type="NCBIfam" id="TIGR00229">
    <property type="entry name" value="sensory_box"/>
    <property type="match status" value="1"/>
</dbReference>
<proteinExistence type="predicted"/>